<feature type="transmembrane region" description="Helical" evidence="9">
    <location>
        <begin position="197"/>
        <end position="218"/>
    </location>
</feature>
<dbReference type="InterPro" id="IPR043429">
    <property type="entry name" value="ArtM/GltK/GlnP/TcyL/YhdX-like"/>
</dbReference>
<evidence type="ECO:0000256" key="6">
    <source>
        <dbReference type="ARBA" id="ARBA00022692"/>
    </source>
</evidence>
<keyword evidence="8 9" id="KW-0472">Membrane</keyword>
<evidence type="ECO:0000256" key="2">
    <source>
        <dbReference type="ARBA" id="ARBA00010072"/>
    </source>
</evidence>
<evidence type="ECO:0000313" key="12">
    <source>
        <dbReference type="EMBL" id="MBB4285355.1"/>
    </source>
</evidence>
<keyword evidence="4" id="KW-1003">Cell membrane</keyword>
<dbReference type="PANTHER" id="PTHR30614">
    <property type="entry name" value="MEMBRANE COMPONENT OF AMINO ACID ABC TRANSPORTER"/>
    <property type="match status" value="1"/>
</dbReference>
<feature type="transmembrane region" description="Helical" evidence="9">
    <location>
        <begin position="20"/>
        <end position="41"/>
    </location>
</feature>
<dbReference type="Gene3D" id="1.10.3720.10">
    <property type="entry name" value="MetI-like"/>
    <property type="match status" value="1"/>
</dbReference>
<evidence type="ECO:0000256" key="4">
    <source>
        <dbReference type="ARBA" id="ARBA00022475"/>
    </source>
</evidence>
<feature type="transmembrane region" description="Helical" evidence="9">
    <location>
        <begin position="53"/>
        <end position="76"/>
    </location>
</feature>
<evidence type="ECO:0000256" key="10">
    <source>
        <dbReference type="SAM" id="MobiDB-lite"/>
    </source>
</evidence>
<evidence type="ECO:0000256" key="7">
    <source>
        <dbReference type="ARBA" id="ARBA00022989"/>
    </source>
</evidence>
<dbReference type="RefSeq" id="WP_184432461.1">
    <property type="nucleotide sequence ID" value="NZ_JACIGI010000006.1"/>
</dbReference>
<protein>
    <submittedName>
        <fullName evidence="12">Polar amino acid transport system permease protein</fullName>
    </submittedName>
</protein>
<evidence type="ECO:0000256" key="1">
    <source>
        <dbReference type="ARBA" id="ARBA00004429"/>
    </source>
</evidence>
<name>A0A7W6RZ26_9PROT</name>
<dbReference type="CDD" id="cd06261">
    <property type="entry name" value="TM_PBP2"/>
    <property type="match status" value="1"/>
</dbReference>
<comment type="similarity">
    <text evidence="2">Belongs to the binding-protein-dependent transport system permease family. HisMQ subfamily.</text>
</comment>
<dbReference type="AlphaFoldDB" id="A0A7W6RZ26"/>
<proteinExistence type="inferred from homology"/>
<dbReference type="Pfam" id="PF00528">
    <property type="entry name" value="BPD_transp_1"/>
    <property type="match status" value="1"/>
</dbReference>
<dbReference type="GO" id="GO:0006865">
    <property type="term" value="P:amino acid transport"/>
    <property type="evidence" value="ECO:0007669"/>
    <property type="project" value="TreeGrafter"/>
</dbReference>
<dbReference type="PANTHER" id="PTHR30614:SF10">
    <property type="entry name" value="ARGININE ABC TRANSPORTER PERMEASE PROTEIN ARTM"/>
    <property type="match status" value="1"/>
</dbReference>
<keyword evidence="6 9" id="KW-0812">Transmembrane</keyword>
<keyword evidence="7 9" id="KW-1133">Transmembrane helix</keyword>
<dbReference type="PROSITE" id="PS50928">
    <property type="entry name" value="ABC_TM1"/>
    <property type="match status" value="1"/>
</dbReference>
<dbReference type="InterPro" id="IPR035906">
    <property type="entry name" value="MetI-like_sf"/>
</dbReference>
<comment type="caution">
    <text evidence="12">The sequence shown here is derived from an EMBL/GenBank/DDBJ whole genome shotgun (WGS) entry which is preliminary data.</text>
</comment>
<keyword evidence="5" id="KW-0997">Cell inner membrane</keyword>
<feature type="transmembrane region" description="Helical" evidence="9">
    <location>
        <begin position="157"/>
        <end position="177"/>
    </location>
</feature>
<dbReference type="Proteomes" id="UP000555728">
    <property type="component" value="Unassembled WGS sequence"/>
</dbReference>
<evidence type="ECO:0000256" key="3">
    <source>
        <dbReference type="ARBA" id="ARBA00022448"/>
    </source>
</evidence>
<comment type="subcellular location">
    <subcellularLocation>
        <location evidence="1">Cell inner membrane</location>
        <topology evidence="1">Multi-pass membrane protein</topology>
    </subcellularLocation>
    <subcellularLocation>
        <location evidence="9">Cell membrane</location>
        <topology evidence="9">Multi-pass membrane protein</topology>
    </subcellularLocation>
</comment>
<dbReference type="GO" id="GO:0022857">
    <property type="term" value="F:transmembrane transporter activity"/>
    <property type="evidence" value="ECO:0007669"/>
    <property type="project" value="InterPro"/>
</dbReference>
<dbReference type="GO" id="GO:0043190">
    <property type="term" value="C:ATP-binding cassette (ABC) transporter complex"/>
    <property type="evidence" value="ECO:0007669"/>
    <property type="project" value="InterPro"/>
</dbReference>
<gene>
    <name evidence="12" type="ORF">GGD88_001072</name>
</gene>
<feature type="domain" description="ABC transmembrane type-1" evidence="11">
    <location>
        <begin position="17"/>
        <end position="215"/>
    </location>
</feature>
<accession>A0A7W6RZ26</accession>
<dbReference type="InterPro" id="IPR010065">
    <property type="entry name" value="AA_ABC_transptr_permease_3TM"/>
</dbReference>
<feature type="region of interest" description="Disordered" evidence="10">
    <location>
        <begin position="226"/>
        <end position="248"/>
    </location>
</feature>
<organism evidence="12 13">
    <name type="scientific">Roseospira goensis</name>
    <dbReference type="NCBI Taxonomy" id="391922"/>
    <lineage>
        <taxon>Bacteria</taxon>
        <taxon>Pseudomonadati</taxon>
        <taxon>Pseudomonadota</taxon>
        <taxon>Alphaproteobacteria</taxon>
        <taxon>Rhodospirillales</taxon>
        <taxon>Rhodospirillaceae</taxon>
        <taxon>Roseospira</taxon>
    </lineage>
</organism>
<keyword evidence="13" id="KW-1185">Reference proteome</keyword>
<feature type="transmembrane region" description="Helical" evidence="9">
    <location>
        <begin position="96"/>
        <end position="115"/>
    </location>
</feature>
<evidence type="ECO:0000256" key="5">
    <source>
        <dbReference type="ARBA" id="ARBA00022519"/>
    </source>
</evidence>
<evidence type="ECO:0000259" key="11">
    <source>
        <dbReference type="PROSITE" id="PS50928"/>
    </source>
</evidence>
<dbReference type="SUPFAM" id="SSF161098">
    <property type="entry name" value="MetI-like"/>
    <property type="match status" value="1"/>
</dbReference>
<evidence type="ECO:0000256" key="8">
    <source>
        <dbReference type="ARBA" id="ARBA00023136"/>
    </source>
</evidence>
<dbReference type="EMBL" id="JACIGI010000006">
    <property type="protein sequence ID" value="MBB4285355.1"/>
    <property type="molecule type" value="Genomic_DNA"/>
</dbReference>
<reference evidence="12 13" key="1">
    <citation type="submission" date="2020-08" db="EMBL/GenBank/DDBJ databases">
        <title>Genome sequencing of Purple Non-Sulfur Bacteria from various extreme environments.</title>
        <authorList>
            <person name="Mayer M."/>
        </authorList>
    </citation>
    <scope>NUCLEOTIDE SEQUENCE [LARGE SCALE GENOMIC DNA]</scope>
    <source>
        <strain evidence="12 13">JA135</strain>
    </source>
</reference>
<keyword evidence="3 9" id="KW-0813">Transport</keyword>
<evidence type="ECO:0000256" key="9">
    <source>
        <dbReference type="RuleBase" id="RU363032"/>
    </source>
</evidence>
<dbReference type="NCBIfam" id="TIGR01726">
    <property type="entry name" value="HEQRo_perm_3TM"/>
    <property type="match status" value="1"/>
</dbReference>
<evidence type="ECO:0000313" key="13">
    <source>
        <dbReference type="Proteomes" id="UP000555728"/>
    </source>
</evidence>
<sequence length="248" mass="27216">MNVDVMIGALPKLLEGAWLTLQLLFISGFFGLLLAVPLAIARASPHAAIKALPYAYIFFFRGTPLLVQLFLVYYGLSQFAVVRESPILWPILREPYWCAIITFALHTAAYIAEILRGAIQAVPPGEIEAARALGMRRSTTMGRIILPRAARIALPAYGNELILMLKGSALASTITLLDLTGMARTIIARNYMPLETFLMAGLIYMAITFVLVRGLRFIEHRVNAHMRPRPTGPAKATEEAPAGLMPPS</sequence>
<dbReference type="InterPro" id="IPR000515">
    <property type="entry name" value="MetI-like"/>
</dbReference>